<feature type="domain" description="RCK N-terminal" evidence="3">
    <location>
        <begin position="334"/>
        <end position="467"/>
    </location>
</feature>
<dbReference type="SUPFAM" id="SSF116726">
    <property type="entry name" value="TrkA C-terminal domain-like"/>
    <property type="match status" value="1"/>
</dbReference>
<dbReference type="Gene3D" id="1.10.287.70">
    <property type="match status" value="1"/>
</dbReference>
<comment type="subcellular location">
    <subcellularLocation>
        <location evidence="1">Cell membrane</location>
        <topology evidence="1">Multi-pass membrane protein</topology>
    </subcellularLocation>
</comment>
<keyword evidence="6" id="KW-1185">Reference proteome</keyword>
<evidence type="ECO:0000259" key="4">
    <source>
        <dbReference type="PROSITE" id="PS51202"/>
    </source>
</evidence>
<feature type="transmembrane region" description="Helical" evidence="2">
    <location>
        <begin position="232"/>
        <end position="251"/>
    </location>
</feature>
<protein>
    <submittedName>
        <fullName evidence="5">NAD-binding protein</fullName>
    </submittedName>
</protein>
<proteinExistence type="predicted"/>
<sequence length="570" mass="60911">MSTDHIIVSGDDALAMTIVDELRTAGATVIRLEDTKRAGTKNDLYRAGIAHARAVVCAGSDDSVNLEVALLADRANPGVRVVARLSNDILRKAFADSDVSGAMFDVAELAAPSVVEACLAHSCHPLEVAGIPFVIAGTSSPQDTTLGDLCGELAPVAVIRGEKSASPGELEACPPRDLPVSTGDWTVMIGTAEEVAAQGVEIPLAAQARSHRTELRGIFDGLRAFRNDVNPAFYPLVGIVVALVIISTVLLRFGHQNPRMSWVDALYFTAETISTTGYGDFSLMHQPTWLRLFAATMMFVGLTTIALLVAFVADVLLSSRFVQNAAGWRIARLRDHIVVIGLSALGIRVVSDLVAAGHEVAVVEIDEDNPFLTAARELHVPVIVGDAMLSQTLKSARVDRARAVAVLTHEDMVNIGTGITLAQLHGRPVAPLHSWPDIPVVLRVFDRPLGFALAQQFGFVNARSTVELVAPWFIAAAINLQVLDTFSVGLRSFVVGAIRVAPDSELDGVKLSELPTQTQVIAINRGEIVFPVHSRSETALRAGDTAYLVGPYRDLLDTLSRGKPARSDSE</sequence>
<evidence type="ECO:0000313" key="6">
    <source>
        <dbReference type="Proteomes" id="UP000510682"/>
    </source>
</evidence>
<reference evidence="6" key="3">
    <citation type="submission" date="2023-07" db="EMBL/GenBank/DDBJ databases">
        <title>Description of Mycobacterium gordonae subsp. intergordonae subsp.nov. and Mycobacterium gordonae subsp. gordonae subsp. nov.</title>
        <authorList>
            <person name="Huang H."/>
        </authorList>
    </citation>
    <scope>NUCLEOTIDE SEQUENCE [LARGE SCALE GENOMIC DNA]</scope>
    <source>
        <strain evidence="6">24</strain>
    </source>
</reference>
<dbReference type="InterPro" id="IPR006037">
    <property type="entry name" value="RCK_C"/>
</dbReference>
<dbReference type="Gene3D" id="3.30.70.1450">
    <property type="entry name" value="Regulator of K+ conductance, C-terminal domain"/>
    <property type="match status" value="1"/>
</dbReference>
<dbReference type="EMBL" id="CP059165">
    <property type="protein sequence ID" value="QLL08797.1"/>
    <property type="molecule type" value="Genomic_DNA"/>
</dbReference>
<dbReference type="PROSITE" id="PS51202">
    <property type="entry name" value="RCK_C"/>
    <property type="match status" value="1"/>
</dbReference>
<dbReference type="InterPro" id="IPR003148">
    <property type="entry name" value="RCK_N"/>
</dbReference>
<gene>
    <name evidence="5" type="ORF">H0P51_07785</name>
</gene>
<dbReference type="PANTHER" id="PTHR43833:SF11">
    <property type="entry name" value="VOLTAGE-GATED POTASSIUM CHANNEL KCH"/>
    <property type="match status" value="1"/>
</dbReference>
<evidence type="ECO:0000259" key="3">
    <source>
        <dbReference type="PROSITE" id="PS51201"/>
    </source>
</evidence>
<feature type="domain" description="RCK C-terminal" evidence="4">
    <location>
        <begin position="483"/>
        <end position="564"/>
    </location>
</feature>
<dbReference type="InterPro" id="IPR036291">
    <property type="entry name" value="NAD(P)-bd_dom_sf"/>
</dbReference>
<dbReference type="PROSITE" id="PS51201">
    <property type="entry name" value="RCK_N"/>
    <property type="match status" value="1"/>
</dbReference>
<evidence type="ECO:0000313" key="5">
    <source>
        <dbReference type="EMBL" id="QLL08797.1"/>
    </source>
</evidence>
<organism evidence="5 6">
    <name type="scientific">Mycobacterium vicinigordonae</name>
    <dbReference type="NCBI Taxonomy" id="1719132"/>
    <lineage>
        <taxon>Bacteria</taxon>
        <taxon>Bacillati</taxon>
        <taxon>Actinomycetota</taxon>
        <taxon>Actinomycetes</taxon>
        <taxon>Mycobacteriales</taxon>
        <taxon>Mycobacteriaceae</taxon>
        <taxon>Mycobacterium</taxon>
    </lineage>
</organism>
<reference evidence="6" key="1">
    <citation type="submission" date="2020-07" db="EMBL/GenBank/DDBJ databases">
        <title>Description of Mycobacterium gordonae subsp. intergordonae subsp.nov. and Mycobacterium gordonae subsp. gordonae subsp. nov.</title>
        <authorList>
            <person name="Yu X."/>
        </authorList>
    </citation>
    <scope>NUCLEOTIDE SEQUENCE [LARGE SCALE GENOMIC DNA]</scope>
    <source>
        <strain evidence="6">24</strain>
    </source>
</reference>
<dbReference type="InterPro" id="IPR036721">
    <property type="entry name" value="RCK_C_sf"/>
</dbReference>
<dbReference type="PANTHER" id="PTHR43833">
    <property type="entry name" value="POTASSIUM CHANNEL PROTEIN 2-RELATED-RELATED"/>
    <property type="match status" value="1"/>
</dbReference>
<dbReference type="InterPro" id="IPR013099">
    <property type="entry name" value="K_chnl_dom"/>
</dbReference>
<evidence type="ECO:0000256" key="2">
    <source>
        <dbReference type="SAM" id="Phobius"/>
    </source>
</evidence>
<dbReference type="GO" id="GO:0008324">
    <property type="term" value="F:monoatomic cation transmembrane transporter activity"/>
    <property type="evidence" value="ECO:0007669"/>
    <property type="project" value="InterPro"/>
</dbReference>
<dbReference type="Pfam" id="PF02254">
    <property type="entry name" value="TrkA_N"/>
    <property type="match status" value="2"/>
</dbReference>
<dbReference type="Proteomes" id="UP000510682">
    <property type="component" value="Chromosome"/>
</dbReference>
<dbReference type="SUPFAM" id="SSF51735">
    <property type="entry name" value="NAD(P)-binding Rossmann-fold domains"/>
    <property type="match status" value="2"/>
</dbReference>
<keyword evidence="2" id="KW-0812">Transmembrane</keyword>
<dbReference type="Gene3D" id="3.40.50.720">
    <property type="entry name" value="NAD(P)-binding Rossmann-like Domain"/>
    <property type="match status" value="2"/>
</dbReference>
<name>A0A7D6IAI7_9MYCO</name>
<dbReference type="GO" id="GO:0005886">
    <property type="term" value="C:plasma membrane"/>
    <property type="evidence" value="ECO:0007669"/>
    <property type="project" value="UniProtKB-SubCell"/>
</dbReference>
<feature type="transmembrane region" description="Helical" evidence="2">
    <location>
        <begin position="292"/>
        <end position="313"/>
    </location>
</feature>
<dbReference type="Pfam" id="PF07885">
    <property type="entry name" value="Ion_trans_2"/>
    <property type="match status" value="1"/>
</dbReference>
<keyword evidence="2" id="KW-1133">Transmembrane helix</keyword>
<dbReference type="InterPro" id="IPR050721">
    <property type="entry name" value="Trk_Ktr_HKT_K-transport"/>
</dbReference>
<dbReference type="RefSeq" id="WP_180917382.1">
    <property type="nucleotide sequence ID" value="NZ_CP059165.1"/>
</dbReference>
<accession>A0A7D6IAI7</accession>
<dbReference type="GO" id="GO:0006813">
    <property type="term" value="P:potassium ion transport"/>
    <property type="evidence" value="ECO:0007669"/>
    <property type="project" value="InterPro"/>
</dbReference>
<dbReference type="AlphaFoldDB" id="A0A7D6IAI7"/>
<reference evidence="5 6" key="2">
    <citation type="submission" date="2020-07" db="EMBL/GenBank/DDBJ databases">
        <authorList>
            <person name="Yu X."/>
        </authorList>
    </citation>
    <scope>NUCLEOTIDE SEQUENCE [LARGE SCALE GENOMIC DNA]</scope>
    <source>
        <strain evidence="6">24</strain>
    </source>
</reference>
<dbReference type="Pfam" id="PF02080">
    <property type="entry name" value="TrkA_C"/>
    <property type="match status" value="1"/>
</dbReference>
<evidence type="ECO:0000256" key="1">
    <source>
        <dbReference type="ARBA" id="ARBA00004651"/>
    </source>
</evidence>
<dbReference type="SUPFAM" id="SSF81324">
    <property type="entry name" value="Voltage-gated potassium channels"/>
    <property type="match status" value="1"/>
</dbReference>
<keyword evidence="2" id="KW-0472">Membrane</keyword>
<dbReference type="KEGG" id="mgor:H0P51_07785"/>